<feature type="chain" id="PRO_5010990785" evidence="8">
    <location>
        <begin position="32"/>
        <end position="339"/>
    </location>
</feature>
<dbReference type="RefSeq" id="WP_085848243.1">
    <property type="nucleotide sequence ID" value="NZ_FNZV01000006.1"/>
</dbReference>
<evidence type="ECO:0000313" key="11">
    <source>
        <dbReference type="Proteomes" id="UP000193307"/>
    </source>
</evidence>
<keyword evidence="11" id="KW-1185">Reference proteome</keyword>
<gene>
    <name evidence="10" type="primary">exbB_2</name>
    <name evidence="10" type="ORF">PAM7971_01363</name>
</gene>
<keyword evidence="6" id="KW-0813">Transport</keyword>
<dbReference type="GO" id="GO:0017038">
    <property type="term" value="P:protein import"/>
    <property type="evidence" value="ECO:0007669"/>
    <property type="project" value="TreeGrafter"/>
</dbReference>
<feature type="transmembrane region" description="Helical" evidence="7">
    <location>
        <begin position="275"/>
        <end position="296"/>
    </location>
</feature>
<organism evidence="10 11">
    <name type="scientific">Pacificibacter marinus</name>
    <dbReference type="NCBI Taxonomy" id="658057"/>
    <lineage>
        <taxon>Bacteria</taxon>
        <taxon>Pseudomonadati</taxon>
        <taxon>Pseudomonadota</taxon>
        <taxon>Alphaproteobacteria</taxon>
        <taxon>Rhodobacterales</taxon>
        <taxon>Roseobacteraceae</taxon>
        <taxon>Pacificibacter</taxon>
    </lineage>
</organism>
<name>A0A1Y5S7S7_9RHOB</name>
<dbReference type="Pfam" id="PF01618">
    <property type="entry name" value="MotA_ExbB"/>
    <property type="match status" value="1"/>
</dbReference>
<dbReference type="AlphaFoldDB" id="A0A1Y5S7S7"/>
<accession>A0A1Y5S7S7</accession>
<evidence type="ECO:0000256" key="5">
    <source>
        <dbReference type="ARBA" id="ARBA00023136"/>
    </source>
</evidence>
<protein>
    <submittedName>
        <fullName evidence="10">Biopolymer transport protein ExbB</fullName>
    </submittedName>
</protein>
<comment type="subcellular location">
    <subcellularLocation>
        <location evidence="1">Cell membrane</location>
        <topology evidence="1">Multi-pass membrane protein</topology>
    </subcellularLocation>
    <subcellularLocation>
        <location evidence="6">Membrane</location>
        <topology evidence="6">Multi-pass membrane protein</topology>
    </subcellularLocation>
</comment>
<evidence type="ECO:0000256" key="3">
    <source>
        <dbReference type="ARBA" id="ARBA00022692"/>
    </source>
</evidence>
<feature type="domain" description="MotA/TolQ/ExbB proton channel" evidence="9">
    <location>
        <begin position="194"/>
        <end position="308"/>
    </location>
</feature>
<feature type="transmembrane region" description="Helical" evidence="7">
    <location>
        <begin position="232"/>
        <end position="255"/>
    </location>
</feature>
<comment type="similarity">
    <text evidence="6">Belongs to the exbB/tolQ family.</text>
</comment>
<dbReference type="InterPro" id="IPR050790">
    <property type="entry name" value="ExbB/TolQ_transport"/>
</dbReference>
<evidence type="ECO:0000256" key="2">
    <source>
        <dbReference type="ARBA" id="ARBA00022475"/>
    </source>
</evidence>
<evidence type="ECO:0000256" key="7">
    <source>
        <dbReference type="SAM" id="Phobius"/>
    </source>
</evidence>
<keyword evidence="6" id="KW-0653">Protein transport</keyword>
<feature type="signal peptide" evidence="8">
    <location>
        <begin position="1"/>
        <end position="31"/>
    </location>
</feature>
<reference evidence="10 11" key="1">
    <citation type="submission" date="2017-03" db="EMBL/GenBank/DDBJ databases">
        <authorList>
            <person name="Afonso C.L."/>
            <person name="Miller P.J."/>
            <person name="Scott M.A."/>
            <person name="Spackman E."/>
            <person name="Goraichik I."/>
            <person name="Dimitrov K.M."/>
            <person name="Suarez D.L."/>
            <person name="Swayne D.E."/>
        </authorList>
    </citation>
    <scope>NUCLEOTIDE SEQUENCE [LARGE SCALE GENOMIC DNA]</scope>
    <source>
        <strain evidence="10 11">CECT 7971</strain>
    </source>
</reference>
<keyword evidence="2" id="KW-1003">Cell membrane</keyword>
<dbReference type="OrthoDB" id="4045at2"/>
<feature type="transmembrane region" description="Helical" evidence="7">
    <location>
        <begin position="131"/>
        <end position="150"/>
    </location>
</feature>
<dbReference type="GO" id="GO:0005886">
    <property type="term" value="C:plasma membrane"/>
    <property type="evidence" value="ECO:0007669"/>
    <property type="project" value="UniProtKB-SubCell"/>
</dbReference>
<keyword evidence="4 7" id="KW-1133">Transmembrane helix</keyword>
<keyword evidence="3 7" id="KW-0812">Transmembrane</keyword>
<evidence type="ECO:0000259" key="9">
    <source>
        <dbReference type="Pfam" id="PF01618"/>
    </source>
</evidence>
<keyword evidence="8" id="KW-0732">Signal</keyword>
<dbReference type="EMBL" id="FWFW01000003">
    <property type="protein sequence ID" value="SLN33051.1"/>
    <property type="molecule type" value="Genomic_DNA"/>
</dbReference>
<evidence type="ECO:0000313" key="10">
    <source>
        <dbReference type="EMBL" id="SLN33051.1"/>
    </source>
</evidence>
<dbReference type="PANTHER" id="PTHR30625">
    <property type="entry name" value="PROTEIN TOLQ"/>
    <property type="match status" value="1"/>
</dbReference>
<dbReference type="Proteomes" id="UP000193307">
    <property type="component" value="Unassembled WGS sequence"/>
</dbReference>
<dbReference type="STRING" id="658057.SAMN04488032_106191"/>
<sequence length="339" mass="35932">MKRSFYTQRALQDFTLALGVCIWATAGTAWAQDGAPEIGATPSAPNFEASSIDAPLPAQTTLAPLDVDTLAPSDDAIVSSATTPSVETKVVAQPATQVDAITPQSVAPPEHPIVVAKDRAVEFLVQGGPSIWAIAALSVATLALILWKTWRYILIGAWSRKTSNRAVQMWESGRTTTALEIVSRRRGFRSRLTTAAMRARLNLPDDSAREETSRIAKRLLGQASGGLRALELIATIAPLLGLLGTVLGMISAFQALQEAGSKADPALLAGGIWEALLTTAAGMAVAIPASAALTWFEAVIDALRQDLEDLSARIFIAPLPQETQRPQAMAPQHDQVAAE</sequence>
<dbReference type="PANTHER" id="PTHR30625:SF11">
    <property type="entry name" value="MOTA_TOLQ_EXBB PROTON CHANNEL DOMAIN-CONTAINING PROTEIN"/>
    <property type="match status" value="1"/>
</dbReference>
<dbReference type="InterPro" id="IPR002898">
    <property type="entry name" value="MotA_ExbB_proton_chnl"/>
</dbReference>
<evidence type="ECO:0000256" key="1">
    <source>
        <dbReference type="ARBA" id="ARBA00004651"/>
    </source>
</evidence>
<keyword evidence="5 7" id="KW-0472">Membrane</keyword>
<evidence type="ECO:0000256" key="8">
    <source>
        <dbReference type="SAM" id="SignalP"/>
    </source>
</evidence>
<evidence type="ECO:0000256" key="6">
    <source>
        <dbReference type="RuleBase" id="RU004057"/>
    </source>
</evidence>
<proteinExistence type="inferred from homology"/>
<evidence type="ECO:0000256" key="4">
    <source>
        <dbReference type="ARBA" id="ARBA00022989"/>
    </source>
</evidence>